<organism evidence="6 7">
    <name type="scientific">Paraburkholderia dipogonis</name>
    <dbReference type="NCBI Taxonomy" id="1211383"/>
    <lineage>
        <taxon>Bacteria</taxon>
        <taxon>Pseudomonadati</taxon>
        <taxon>Pseudomonadota</taxon>
        <taxon>Betaproteobacteria</taxon>
        <taxon>Burkholderiales</taxon>
        <taxon>Burkholderiaceae</taxon>
        <taxon>Paraburkholderia</taxon>
    </lineage>
</organism>
<dbReference type="Pfam" id="PF09339">
    <property type="entry name" value="HTH_IclR"/>
    <property type="match status" value="1"/>
</dbReference>
<dbReference type="Proteomes" id="UP001629230">
    <property type="component" value="Unassembled WGS sequence"/>
</dbReference>
<dbReference type="InterPro" id="IPR036390">
    <property type="entry name" value="WH_DNA-bd_sf"/>
</dbReference>
<dbReference type="PROSITE" id="PS51077">
    <property type="entry name" value="HTH_ICLR"/>
    <property type="match status" value="1"/>
</dbReference>
<dbReference type="Pfam" id="PF01614">
    <property type="entry name" value="IclR_C"/>
    <property type="match status" value="1"/>
</dbReference>
<dbReference type="SMART" id="SM00346">
    <property type="entry name" value="HTH_ICLR"/>
    <property type="match status" value="1"/>
</dbReference>
<dbReference type="InterPro" id="IPR014757">
    <property type="entry name" value="Tscrpt_reg_IclR_C"/>
</dbReference>
<evidence type="ECO:0000259" key="5">
    <source>
        <dbReference type="PROSITE" id="PS51078"/>
    </source>
</evidence>
<comment type="caution">
    <text evidence="6">The sequence shown here is derived from an EMBL/GenBank/DDBJ whole genome shotgun (WGS) entry which is preliminary data.</text>
</comment>
<evidence type="ECO:0000256" key="3">
    <source>
        <dbReference type="ARBA" id="ARBA00023163"/>
    </source>
</evidence>
<dbReference type="PANTHER" id="PTHR30136">
    <property type="entry name" value="HELIX-TURN-HELIX TRANSCRIPTIONAL REGULATOR, ICLR FAMILY"/>
    <property type="match status" value="1"/>
</dbReference>
<proteinExistence type="predicted"/>
<dbReference type="Gene3D" id="1.10.10.10">
    <property type="entry name" value="Winged helix-like DNA-binding domain superfamily/Winged helix DNA-binding domain"/>
    <property type="match status" value="1"/>
</dbReference>
<dbReference type="InterPro" id="IPR029016">
    <property type="entry name" value="GAF-like_dom_sf"/>
</dbReference>
<protein>
    <submittedName>
        <fullName evidence="6">IclR family transcriptional regulator C-terminal domain-containing protein</fullName>
    </submittedName>
</protein>
<keyword evidence="3" id="KW-0804">Transcription</keyword>
<dbReference type="InterPro" id="IPR036388">
    <property type="entry name" value="WH-like_DNA-bd_sf"/>
</dbReference>
<gene>
    <name evidence="6" type="ORF">PQR57_45850</name>
</gene>
<dbReference type="SUPFAM" id="SSF46785">
    <property type="entry name" value="Winged helix' DNA-binding domain"/>
    <property type="match status" value="1"/>
</dbReference>
<evidence type="ECO:0000256" key="1">
    <source>
        <dbReference type="ARBA" id="ARBA00023015"/>
    </source>
</evidence>
<evidence type="ECO:0000313" key="6">
    <source>
        <dbReference type="EMBL" id="MFM0008216.1"/>
    </source>
</evidence>
<evidence type="ECO:0000259" key="4">
    <source>
        <dbReference type="PROSITE" id="PS51077"/>
    </source>
</evidence>
<reference evidence="6 7" key="1">
    <citation type="journal article" date="2024" name="Chem. Sci.">
        <title>Discovery of megapolipeptins by genome mining of a Burkholderiales bacteria collection.</title>
        <authorList>
            <person name="Paulo B.S."/>
            <person name="Recchia M.J.J."/>
            <person name="Lee S."/>
            <person name="Fergusson C.H."/>
            <person name="Romanowski S.B."/>
            <person name="Hernandez A."/>
            <person name="Krull N."/>
            <person name="Liu D.Y."/>
            <person name="Cavanagh H."/>
            <person name="Bos A."/>
            <person name="Gray C.A."/>
            <person name="Murphy B.T."/>
            <person name="Linington R.G."/>
            <person name="Eustaquio A.S."/>
        </authorList>
    </citation>
    <scope>NUCLEOTIDE SEQUENCE [LARGE SCALE GENOMIC DNA]</scope>
    <source>
        <strain evidence="6 7">RL17-350-BIC-A</strain>
    </source>
</reference>
<sequence>MDDRIQGLLLGQWIRMDKIDLAPDPELYVDAFARGLSVIRAFDAEHRMLSLAEVAEAAGISRASARRLLATLVHLGYVHADGRTFRLTPKVMQLGYAYLSGQTLTEIVEHYVVDVAEKTGESCSVCVLDDTDVVYIGRASTKKIMSINLSIGTRLPAWATANGRVLLGGLDERELEERLARSEIVGHTANTSTKVEDLIKAVRKAQRDGYAFTSQELEAGLTAVAVPLMDKSGRIVAAMNVAGHVHRNSREKMLTENLPVLQFAANEINLALASRDVL</sequence>
<dbReference type="PROSITE" id="PS51078">
    <property type="entry name" value="ICLR_ED"/>
    <property type="match status" value="1"/>
</dbReference>
<dbReference type="Gene3D" id="3.30.450.40">
    <property type="match status" value="1"/>
</dbReference>
<dbReference type="RefSeq" id="WP_408183171.1">
    <property type="nucleotide sequence ID" value="NZ_JAQQEZ010000087.1"/>
</dbReference>
<dbReference type="InterPro" id="IPR050707">
    <property type="entry name" value="HTH_MetabolicPath_Reg"/>
</dbReference>
<evidence type="ECO:0000313" key="7">
    <source>
        <dbReference type="Proteomes" id="UP001629230"/>
    </source>
</evidence>
<evidence type="ECO:0000256" key="2">
    <source>
        <dbReference type="ARBA" id="ARBA00023125"/>
    </source>
</evidence>
<keyword evidence="1" id="KW-0805">Transcription regulation</keyword>
<feature type="domain" description="HTH iclR-type" evidence="4">
    <location>
        <begin position="29"/>
        <end position="89"/>
    </location>
</feature>
<dbReference type="InterPro" id="IPR005471">
    <property type="entry name" value="Tscrpt_reg_IclR_N"/>
</dbReference>
<feature type="domain" description="IclR-ED" evidence="5">
    <location>
        <begin position="90"/>
        <end position="274"/>
    </location>
</feature>
<keyword evidence="2" id="KW-0238">DNA-binding</keyword>
<dbReference type="EMBL" id="JAQQEZ010000087">
    <property type="protein sequence ID" value="MFM0008216.1"/>
    <property type="molecule type" value="Genomic_DNA"/>
</dbReference>
<keyword evidence="7" id="KW-1185">Reference proteome</keyword>
<dbReference type="PANTHER" id="PTHR30136:SF34">
    <property type="entry name" value="TRANSCRIPTIONAL REGULATOR"/>
    <property type="match status" value="1"/>
</dbReference>
<accession>A0ABW9B7M8</accession>
<dbReference type="SUPFAM" id="SSF55781">
    <property type="entry name" value="GAF domain-like"/>
    <property type="match status" value="1"/>
</dbReference>
<dbReference type="NCBIfam" id="TIGR02431">
    <property type="entry name" value="pcaR_pcaU"/>
    <property type="match status" value="1"/>
</dbReference>
<dbReference type="InterPro" id="IPR012794">
    <property type="entry name" value="PcaR_PcaU"/>
</dbReference>
<name>A0ABW9B7M8_9BURK</name>